<dbReference type="GO" id="GO:0005886">
    <property type="term" value="C:plasma membrane"/>
    <property type="evidence" value="ECO:0007669"/>
    <property type="project" value="UniProtKB-SubCell"/>
</dbReference>
<dbReference type="NCBIfam" id="TIGR00836">
    <property type="entry name" value="amt"/>
    <property type="match status" value="1"/>
</dbReference>
<dbReference type="Gene3D" id="1.10.3430.10">
    <property type="entry name" value="Ammonium transporter AmtB like domains"/>
    <property type="match status" value="1"/>
</dbReference>
<dbReference type="EMBL" id="QPKB01000009">
    <property type="protein sequence ID" value="RWR92162.1"/>
    <property type="molecule type" value="Genomic_DNA"/>
</dbReference>
<keyword evidence="3 8" id="KW-0813">Transport</keyword>
<dbReference type="InterPro" id="IPR018047">
    <property type="entry name" value="Ammonium_transpt_CS"/>
</dbReference>
<dbReference type="OrthoDB" id="534912at2759"/>
<dbReference type="AlphaFoldDB" id="A0A3S3QZI7"/>
<feature type="transmembrane region" description="Helical" evidence="8">
    <location>
        <begin position="31"/>
        <end position="53"/>
    </location>
</feature>
<feature type="transmembrane region" description="Helical" evidence="8">
    <location>
        <begin position="172"/>
        <end position="198"/>
    </location>
</feature>
<accession>A0A3S3QZI7</accession>
<keyword evidence="4 8" id="KW-0812">Transmembrane</keyword>
<comment type="caution">
    <text evidence="11">The sequence shown here is derived from an EMBL/GenBank/DDBJ whole genome shotgun (WGS) entry which is preliminary data.</text>
</comment>
<gene>
    <name evidence="11" type="ORF">CKAN_02136800</name>
</gene>
<dbReference type="STRING" id="337451.A0A3S3QZI7"/>
<name>A0A3S3QZI7_9MAGN</name>
<feature type="transmembrane region" description="Helical" evidence="8">
    <location>
        <begin position="322"/>
        <end position="342"/>
    </location>
</feature>
<reference evidence="11 12" key="1">
    <citation type="journal article" date="2019" name="Nat. Plants">
        <title>Stout camphor tree genome fills gaps in understanding of flowering plant genome evolution.</title>
        <authorList>
            <person name="Chaw S.M."/>
            <person name="Liu Y.C."/>
            <person name="Wu Y.W."/>
            <person name="Wang H.Y."/>
            <person name="Lin C.I."/>
            <person name="Wu C.S."/>
            <person name="Ke H.M."/>
            <person name="Chang L.Y."/>
            <person name="Hsu C.Y."/>
            <person name="Yang H.T."/>
            <person name="Sudianto E."/>
            <person name="Hsu M.H."/>
            <person name="Wu K.P."/>
            <person name="Wang L.N."/>
            <person name="Leebens-Mack J.H."/>
            <person name="Tsai I.J."/>
        </authorList>
    </citation>
    <scope>NUCLEOTIDE SEQUENCE [LARGE SCALE GENOMIC DNA]</scope>
    <source>
        <strain evidence="12">cv. Chaw 1501</strain>
        <tissue evidence="11">Young leaves</tissue>
    </source>
</reference>
<evidence type="ECO:0000259" key="10">
    <source>
        <dbReference type="Pfam" id="PF00909"/>
    </source>
</evidence>
<feature type="transmembrane region" description="Helical" evidence="8">
    <location>
        <begin position="235"/>
        <end position="252"/>
    </location>
</feature>
<feature type="compositionally biased region" description="Low complexity" evidence="9">
    <location>
        <begin position="466"/>
        <end position="476"/>
    </location>
</feature>
<comment type="subcellular location">
    <subcellularLocation>
        <location evidence="8">Cell membrane</location>
        <topology evidence="8">Multi-pass membrane protein</topology>
    </subcellularLocation>
    <subcellularLocation>
        <location evidence="1">Membrane</location>
        <topology evidence="1">Multi-pass membrane protein</topology>
    </subcellularLocation>
</comment>
<dbReference type="SUPFAM" id="SSF111352">
    <property type="entry name" value="Ammonium transporter"/>
    <property type="match status" value="1"/>
</dbReference>
<dbReference type="InterPro" id="IPR029020">
    <property type="entry name" value="Ammonium/urea_transptr"/>
</dbReference>
<evidence type="ECO:0000256" key="3">
    <source>
        <dbReference type="ARBA" id="ARBA00022448"/>
    </source>
</evidence>
<sequence length="486" mass="52250">MASAASVVPVAYQGIPNSTNVPDWLNKGDNAWQMVSAAFVGMQAMPGLVVLYAGLVKRKWALNSAFMALYGFAAVMPCWILWAYKMSFGERLLPLWGKAGLAASQDFLTTETLLNATAHYKKNGELETGAAQPYYPMASMVFFQFAFAGVTVVLLAGALLGRMSVRAWMVFVPLWVTFCYSVVAFSIWGGGFLFHWGIMDYSGGYVVHVASGAAGFTAAYWVGPRLKKDRDDFPPNNIVLALVGAGILWMGWTGFNGGDPFAANVDSSIAVLNTHICASTSLLVWTCWDIIVFGKPSLIGSIQGMITGLVCITPAAGLVQGWAALIMGIASGSIPWFTMMSLQKKSQLLQKVDDTLGILHTHAVAGTLGGALTGLFAHPTLCSMFLPVTNSKGAFYGKSGGVQFLKQLVGAAFVIGWNMVVTSIILLVIRLFIPLRMSDEELAIGDEAAHGEEAYAPTLQGEKYNYTPQTTTPNYNEGLTPQRLIP</sequence>
<evidence type="ECO:0000313" key="11">
    <source>
        <dbReference type="EMBL" id="RWR92162.1"/>
    </source>
</evidence>
<evidence type="ECO:0000256" key="5">
    <source>
        <dbReference type="ARBA" id="ARBA00022989"/>
    </source>
</evidence>
<evidence type="ECO:0000256" key="1">
    <source>
        <dbReference type="ARBA" id="ARBA00004141"/>
    </source>
</evidence>
<feature type="region of interest" description="Disordered" evidence="9">
    <location>
        <begin position="466"/>
        <end position="486"/>
    </location>
</feature>
<feature type="transmembrane region" description="Helical" evidence="8">
    <location>
        <begin position="272"/>
        <end position="291"/>
    </location>
</feature>
<feature type="transmembrane region" description="Helical" evidence="8">
    <location>
        <begin position="204"/>
        <end position="223"/>
    </location>
</feature>
<feature type="domain" description="Ammonium transporter AmtB-like" evidence="10">
    <location>
        <begin position="31"/>
        <end position="455"/>
    </location>
</feature>
<evidence type="ECO:0000313" key="12">
    <source>
        <dbReference type="Proteomes" id="UP000283530"/>
    </source>
</evidence>
<keyword evidence="5 8" id="KW-1133">Transmembrane helix</keyword>
<dbReference type="InterPro" id="IPR001905">
    <property type="entry name" value="Ammonium_transpt"/>
</dbReference>
<dbReference type="FunFam" id="1.10.3430.10:FF:000005">
    <property type="entry name" value="Ammonium transporter"/>
    <property type="match status" value="1"/>
</dbReference>
<organism evidence="11 12">
    <name type="scientific">Cinnamomum micranthum f. kanehirae</name>
    <dbReference type="NCBI Taxonomy" id="337451"/>
    <lineage>
        <taxon>Eukaryota</taxon>
        <taxon>Viridiplantae</taxon>
        <taxon>Streptophyta</taxon>
        <taxon>Embryophyta</taxon>
        <taxon>Tracheophyta</taxon>
        <taxon>Spermatophyta</taxon>
        <taxon>Magnoliopsida</taxon>
        <taxon>Magnoliidae</taxon>
        <taxon>Laurales</taxon>
        <taxon>Lauraceae</taxon>
        <taxon>Cinnamomum</taxon>
    </lineage>
</organism>
<dbReference type="PROSITE" id="PS01219">
    <property type="entry name" value="AMMONIUM_TRANSP"/>
    <property type="match status" value="1"/>
</dbReference>
<dbReference type="InterPro" id="IPR024041">
    <property type="entry name" value="NH4_transpt_AmtB-like_dom"/>
</dbReference>
<keyword evidence="6 8" id="KW-0472">Membrane</keyword>
<evidence type="ECO:0000256" key="6">
    <source>
        <dbReference type="ARBA" id="ARBA00023136"/>
    </source>
</evidence>
<comment type="similarity">
    <text evidence="2 8">Belongs to the ammonia transporter channel (TC 1.A.11.2) family.</text>
</comment>
<evidence type="ECO:0000256" key="4">
    <source>
        <dbReference type="ARBA" id="ARBA00022692"/>
    </source>
</evidence>
<evidence type="ECO:0000256" key="8">
    <source>
        <dbReference type="RuleBase" id="RU362002"/>
    </source>
</evidence>
<dbReference type="GO" id="GO:0008519">
    <property type="term" value="F:ammonium channel activity"/>
    <property type="evidence" value="ECO:0007669"/>
    <property type="project" value="InterPro"/>
</dbReference>
<dbReference type="PANTHER" id="PTHR43029:SF17">
    <property type="entry name" value="TRANSPORTER 2, PUTATIVE-RELATED"/>
    <property type="match status" value="1"/>
</dbReference>
<protein>
    <recommendedName>
        <fullName evidence="8">Ammonium transporter</fullName>
    </recommendedName>
</protein>
<dbReference type="PANTHER" id="PTHR43029">
    <property type="entry name" value="AMMONIUM TRANSPORTER MEP2"/>
    <property type="match status" value="1"/>
</dbReference>
<dbReference type="Pfam" id="PF00909">
    <property type="entry name" value="Ammonium_transp"/>
    <property type="match status" value="1"/>
</dbReference>
<proteinExistence type="inferred from homology"/>
<evidence type="ECO:0000256" key="9">
    <source>
        <dbReference type="SAM" id="MobiDB-lite"/>
    </source>
</evidence>
<evidence type="ECO:0000256" key="2">
    <source>
        <dbReference type="ARBA" id="ARBA00005887"/>
    </source>
</evidence>
<keyword evidence="12" id="KW-1185">Reference proteome</keyword>
<dbReference type="Proteomes" id="UP000283530">
    <property type="component" value="Unassembled WGS sequence"/>
</dbReference>
<keyword evidence="7 8" id="KW-0924">Ammonia transport</keyword>
<feature type="transmembrane region" description="Helical" evidence="8">
    <location>
        <begin position="408"/>
        <end position="433"/>
    </location>
</feature>
<feature type="transmembrane region" description="Helical" evidence="8">
    <location>
        <begin position="141"/>
        <end position="160"/>
    </location>
</feature>
<feature type="transmembrane region" description="Helical" evidence="8">
    <location>
        <begin position="363"/>
        <end position="388"/>
    </location>
</feature>
<evidence type="ECO:0000256" key="7">
    <source>
        <dbReference type="ARBA" id="ARBA00023177"/>
    </source>
</evidence>
<feature type="transmembrane region" description="Helical" evidence="8">
    <location>
        <begin position="65"/>
        <end position="84"/>
    </location>
</feature>
<feature type="transmembrane region" description="Helical" evidence="8">
    <location>
        <begin position="298"/>
        <end position="316"/>
    </location>
</feature>